<keyword evidence="2" id="KW-1185">Reference proteome</keyword>
<organism evidence="1 2">
    <name type="scientific">Canavalia gladiata</name>
    <name type="common">Sword bean</name>
    <name type="synonym">Dolichos gladiatus</name>
    <dbReference type="NCBI Taxonomy" id="3824"/>
    <lineage>
        <taxon>Eukaryota</taxon>
        <taxon>Viridiplantae</taxon>
        <taxon>Streptophyta</taxon>
        <taxon>Embryophyta</taxon>
        <taxon>Tracheophyta</taxon>
        <taxon>Spermatophyta</taxon>
        <taxon>Magnoliopsida</taxon>
        <taxon>eudicotyledons</taxon>
        <taxon>Gunneridae</taxon>
        <taxon>Pentapetalae</taxon>
        <taxon>rosids</taxon>
        <taxon>fabids</taxon>
        <taxon>Fabales</taxon>
        <taxon>Fabaceae</taxon>
        <taxon>Papilionoideae</taxon>
        <taxon>50 kb inversion clade</taxon>
        <taxon>NPAAA clade</taxon>
        <taxon>indigoferoid/millettioid clade</taxon>
        <taxon>Phaseoleae</taxon>
        <taxon>Canavalia</taxon>
    </lineage>
</organism>
<evidence type="ECO:0000313" key="2">
    <source>
        <dbReference type="Proteomes" id="UP001367508"/>
    </source>
</evidence>
<comment type="caution">
    <text evidence="1">The sequence shown here is derived from an EMBL/GenBank/DDBJ whole genome shotgun (WGS) entry which is preliminary data.</text>
</comment>
<name>A0AAN9MYF4_CANGL</name>
<dbReference type="Proteomes" id="UP001367508">
    <property type="component" value="Unassembled WGS sequence"/>
</dbReference>
<dbReference type="EMBL" id="JAYMYQ010000001">
    <property type="protein sequence ID" value="KAK7360532.1"/>
    <property type="molecule type" value="Genomic_DNA"/>
</dbReference>
<proteinExistence type="predicted"/>
<evidence type="ECO:0000313" key="1">
    <source>
        <dbReference type="EMBL" id="KAK7360532.1"/>
    </source>
</evidence>
<sequence length="83" mass="8668">MSEGYWVGKSSSPASLLDATFPEMAELAGTLLLWSSDLAGSLQLLDSDSERPSRSSLCAAQSLMLQRRFGSSLANSSAVVGAV</sequence>
<protein>
    <submittedName>
        <fullName evidence="1">Uncharacterized protein</fullName>
    </submittedName>
</protein>
<reference evidence="1 2" key="1">
    <citation type="submission" date="2024-01" db="EMBL/GenBank/DDBJ databases">
        <title>The genomes of 5 underutilized Papilionoideae crops provide insights into root nodulation and disease resistanc.</title>
        <authorList>
            <person name="Jiang F."/>
        </authorList>
    </citation>
    <scope>NUCLEOTIDE SEQUENCE [LARGE SCALE GENOMIC DNA]</scope>
    <source>
        <strain evidence="1">LVBAO_FW01</strain>
        <tissue evidence="1">Leaves</tissue>
    </source>
</reference>
<accession>A0AAN9MYF4</accession>
<gene>
    <name evidence="1" type="ORF">VNO77_02534</name>
</gene>
<dbReference type="AlphaFoldDB" id="A0AAN9MYF4"/>